<sequence length="800" mass="88553">MMRLRLRILRNELPAVNTLWPVSDTQQKNTIIQLLEQVNAIFPLEAETWGLEHYVVTVSSFECLHYHEIGAACKDEDEVVIRPLSYAEVRARTVLGRDQIAPDGRHLYDGLPYGRPLLRGVIRPDVRIPPMKRRRLENGEAPVENEGAMVLFGEYNSEEEEDSEDDEDFEMEDTEEMEDKGDGTEDETSEGSSSEDGASESDLNDTSEDTSTDESQSRSEESGDGANSQSPVGKAIGATGASQNPSSDAKSSGTRGSWSPLIKSSATKESAPKNVGIPYEGKAATRIRNARRRDTKHLQFLKRNGVLPSYASLETLHQWKSEQEGKARTNPLPAEAPGNARDHFNGSDEAAAVTEKDTSTETLGRSPDTVHGAVEAIGEDTEAPETVSNQAAKRFEEQRQELLARIASGGVDVTTASNLKRKASADESRIQHPMPDQERASPDALAGAVNSKAPSSTNMIPASVARRARLDLAGSKRMLFGSLGVRVPKTQDEKDALQKKLNDRARQRVAPPADPSISFLATSKTAEPVQAPETRAPENEDLDDDDEESWREKIKLTAVECCEEGISLSTPPFPFRQRWDPQQWRKKSKARTAKVYMQQSMKKAKKKQNGHSPFDAGYVETYDKYNQTGRSDALDYDDELVDDSNDEYWEDGTFIDGDEGEGDGDGDDADQQLRGEAAQQEVIEDGFPPLPADITSLPLLAEPDVQKNDFVVYTELVCSVITNWQPSMLTRTVQILGKKEDGFMVRMATRDLPPKVFGQDGVRIYNKFEMEGASDDEGEADGMKMLQWSEMVDPRLLARE</sequence>
<feature type="region of interest" description="Disordered" evidence="1">
    <location>
        <begin position="419"/>
        <end position="457"/>
    </location>
</feature>
<feature type="compositionally biased region" description="Acidic residues" evidence="1">
    <location>
        <begin position="656"/>
        <end position="670"/>
    </location>
</feature>
<dbReference type="Pfam" id="PF24054">
    <property type="entry name" value="DUF7357"/>
    <property type="match status" value="1"/>
</dbReference>
<feature type="region of interest" description="Disordered" evidence="1">
    <location>
        <begin position="321"/>
        <end position="370"/>
    </location>
</feature>
<feature type="compositionally biased region" description="Basic and acidic residues" evidence="1">
    <location>
        <begin position="491"/>
        <end position="506"/>
    </location>
</feature>
<feature type="domain" description="DUF7357" evidence="2">
    <location>
        <begin position="2"/>
        <end position="130"/>
    </location>
</feature>
<reference evidence="3 4" key="1">
    <citation type="submission" date="2017-03" db="EMBL/GenBank/DDBJ databases">
        <title>Genomes of endolithic fungi from Antarctica.</title>
        <authorList>
            <person name="Coleine C."/>
            <person name="Masonjones S."/>
            <person name="Stajich J.E."/>
        </authorList>
    </citation>
    <scope>NUCLEOTIDE SEQUENCE [LARGE SCALE GENOMIC DNA]</scope>
    <source>
        <strain evidence="3 4">CCFEE 6315</strain>
    </source>
</reference>
<gene>
    <name evidence="3" type="ORF">B0A50_00880</name>
</gene>
<evidence type="ECO:0000313" key="3">
    <source>
        <dbReference type="EMBL" id="TKA33327.1"/>
    </source>
</evidence>
<keyword evidence="4" id="KW-1185">Reference proteome</keyword>
<dbReference type="InterPro" id="IPR055781">
    <property type="entry name" value="DUF7357"/>
</dbReference>
<accession>A0A4U0UDH5</accession>
<proteinExistence type="predicted"/>
<dbReference type="AlphaFoldDB" id="A0A4U0UDH5"/>
<feature type="compositionally biased region" description="Basic and acidic residues" evidence="1">
    <location>
        <begin position="423"/>
        <end position="441"/>
    </location>
</feature>
<feature type="region of interest" description="Disordered" evidence="1">
    <location>
        <begin position="491"/>
        <end position="547"/>
    </location>
</feature>
<evidence type="ECO:0000313" key="4">
    <source>
        <dbReference type="Proteomes" id="UP000308549"/>
    </source>
</evidence>
<name>A0A4U0UDH5_9PEZI</name>
<dbReference type="Proteomes" id="UP000308549">
    <property type="component" value="Unassembled WGS sequence"/>
</dbReference>
<feature type="compositionally biased region" description="Polar residues" evidence="1">
    <location>
        <begin position="240"/>
        <end position="268"/>
    </location>
</feature>
<comment type="caution">
    <text evidence="3">The sequence shown here is derived from an EMBL/GenBank/DDBJ whole genome shotgun (WGS) entry which is preliminary data.</text>
</comment>
<evidence type="ECO:0000256" key="1">
    <source>
        <dbReference type="SAM" id="MobiDB-lite"/>
    </source>
</evidence>
<feature type="compositionally biased region" description="Acidic residues" evidence="1">
    <location>
        <begin position="197"/>
        <end position="212"/>
    </location>
</feature>
<feature type="region of interest" description="Disordered" evidence="1">
    <location>
        <begin position="155"/>
        <end position="291"/>
    </location>
</feature>
<feature type="region of interest" description="Disordered" evidence="1">
    <location>
        <begin position="650"/>
        <end position="670"/>
    </location>
</feature>
<dbReference type="EMBL" id="NAJL01000003">
    <property type="protein sequence ID" value="TKA33327.1"/>
    <property type="molecule type" value="Genomic_DNA"/>
</dbReference>
<dbReference type="OrthoDB" id="5368821at2759"/>
<protein>
    <recommendedName>
        <fullName evidence="2">DUF7357 domain-containing protein</fullName>
    </recommendedName>
</protein>
<organism evidence="3 4">
    <name type="scientific">Salinomyces thailandicus</name>
    <dbReference type="NCBI Taxonomy" id="706561"/>
    <lineage>
        <taxon>Eukaryota</taxon>
        <taxon>Fungi</taxon>
        <taxon>Dikarya</taxon>
        <taxon>Ascomycota</taxon>
        <taxon>Pezizomycotina</taxon>
        <taxon>Dothideomycetes</taxon>
        <taxon>Dothideomycetidae</taxon>
        <taxon>Mycosphaerellales</taxon>
        <taxon>Teratosphaeriaceae</taxon>
        <taxon>Salinomyces</taxon>
    </lineage>
</organism>
<evidence type="ECO:0000259" key="2">
    <source>
        <dbReference type="Pfam" id="PF24054"/>
    </source>
</evidence>
<feature type="compositionally biased region" description="Acidic residues" evidence="1">
    <location>
        <begin position="156"/>
        <end position="189"/>
    </location>
</feature>